<dbReference type="GO" id="GO:0030897">
    <property type="term" value="C:HOPS complex"/>
    <property type="evidence" value="ECO:0007669"/>
    <property type="project" value="TreeGrafter"/>
</dbReference>
<keyword evidence="6" id="KW-1185">Reference proteome</keyword>
<dbReference type="InterPro" id="IPR006926">
    <property type="entry name" value="Vps16_N"/>
</dbReference>
<dbReference type="EMBL" id="MPUH01000409">
    <property type="protein sequence ID" value="OMJ80755.1"/>
    <property type="molecule type" value="Genomic_DNA"/>
</dbReference>
<dbReference type="OrthoDB" id="1792at2759"/>
<feature type="domain" description="Vps16 N-terminal" evidence="4">
    <location>
        <begin position="3"/>
        <end position="418"/>
    </location>
</feature>
<dbReference type="Proteomes" id="UP000187209">
    <property type="component" value="Unassembled WGS sequence"/>
</dbReference>
<comment type="similarity">
    <text evidence="1 2">Belongs to the VPS16 family.</text>
</comment>
<dbReference type="InterPro" id="IPR006925">
    <property type="entry name" value="Vps16_C"/>
</dbReference>
<evidence type="ECO:0000256" key="1">
    <source>
        <dbReference type="ARBA" id="ARBA00009250"/>
    </source>
</evidence>
<dbReference type="GO" id="GO:0042144">
    <property type="term" value="P:vacuole fusion, non-autophagic"/>
    <property type="evidence" value="ECO:0007669"/>
    <property type="project" value="TreeGrafter"/>
</dbReference>
<evidence type="ECO:0000259" key="3">
    <source>
        <dbReference type="Pfam" id="PF04840"/>
    </source>
</evidence>
<protein>
    <recommendedName>
        <fullName evidence="7">Vacuolar protein sorting-associated protein 16 homolog</fullName>
    </recommendedName>
</protein>
<dbReference type="PIRSF" id="PIRSF007949">
    <property type="entry name" value="VPS16"/>
    <property type="match status" value="1"/>
</dbReference>
<evidence type="ECO:0000313" key="5">
    <source>
        <dbReference type="EMBL" id="OMJ80755.1"/>
    </source>
</evidence>
<evidence type="ECO:0000256" key="2">
    <source>
        <dbReference type="PIRNR" id="PIRNR007949"/>
    </source>
</evidence>
<comment type="caution">
    <text evidence="5">The sequence shown here is derived from an EMBL/GenBank/DDBJ whole genome shotgun (WGS) entry which is preliminary data.</text>
</comment>
<organism evidence="5 6">
    <name type="scientific">Stentor coeruleus</name>
    <dbReference type="NCBI Taxonomy" id="5963"/>
    <lineage>
        <taxon>Eukaryota</taxon>
        <taxon>Sar</taxon>
        <taxon>Alveolata</taxon>
        <taxon>Ciliophora</taxon>
        <taxon>Postciliodesmatophora</taxon>
        <taxon>Heterotrichea</taxon>
        <taxon>Heterotrichida</taxon>
        <taxon>Stentoridae</taxon>
        <taxon>Stentor</taxon>
    </lineage>
</organism>
<reference evidence="5 6" key="1">
    <citation type="submission" date="2016-11" db="EMBL/GenBank/DDBJ databases">
        <title>The macronuclear genome of Stentor coeruleus: a giant cell with tiny introns.</title>
        <authorList>
            <person name="Slabodnick M."/>
            <person name="Ruby J.G."/>
            <person name="Reiff S.B."/>
            <person name="Swart E.C."/>
            <person name="Gosai S."/>
            <person name="Prabakaran S."/>
            <person name="Witkowska E."/>
            <person name="Larue G.E."/>
            <person name="Fisher S."/>
            <person name="Freeman R.M."/>
            <person name="Gunawardena J."/>
            <person name="Chu W."/>
            <person name="Stover N.A."/>
            <person name="Gregory B.D."/>
            <person name="Nowacki M."/>
            <person name="Derisi J."/>
            <person name="Roy S.W."/>
            <person name="Marshall W.F."/>
            <person name="Sood P."/>
        </authorList>
    </citation>
    <scope>NUCLEOTIDE SEQUENCE [LARGE SCALE GENOMIC DNA]</scope>
    <source>
        <strain evidence="5">WM001</strain>
    </source>
</reference>
<dbReference type="InterPro" id="IPR038132">
    <property type="entry name" value="Vps16_C_sf"/>
</dbReference>
<dbReference type="GO" id="GO:0005768">
    <property type="term" value="C:endosome"/>
    <property type="evidence" value="ECO:0007669"/>
    <property type="project" value="TreeGrafter"/>
</dbReference>
<dbReference type="InterPro" id="IPR016534">
    <property type="entry name" value="VPS16"/>
</dbReference>
<dbReference type="GO" id="GO:0006886">
    <property type="term" value="P:intracellular protein transport"/>
    <property type="evidence" value="ECO:0007669"/>
    <property type="project" value="InterPro"/>
</dbReference>
<dbReference type="Pfam" id="PF04841">
    <property type="entry name" value="Vps16_N"/>
    <property type="match status" value="1"/>
</dbReference>
<dbReference type="Gene3D" id="1.10.150.780">
    <property type="entry name" value="Vps16, C-terminal region"/>
    <property type="match status" value="1"/>
</dbReference>
<dbReference type="GO" id="GO:0005765">
    <property type="term" value="C:lysosomal membrane"/>
    <property type="evidence" value="ECO:0007669"/>
    <property type="project" value="TreeGrafter"/>
</dbReference>
<evidence type="ECO:0000259" key="4">
    <source>
        <dbReference type="Pfam" id="PF04841"/>
    </source>
</evidence>
<sequence>MATLNWTDLGDVFYRQMHLYDMKWEQDLALEYFHIAAAKFGGPIARIMKPKSLILGIPKNNQLFREYLTINDSAGKLKGKVIWDFNKKFVGMGWTNDEILVIIFADGEIKLLDIHGENISFPAPLFGTPAPKEKEIISVEIFENMLIFLTADNYFYYVRNFTSCKPEVINNIDKRRGRPTCFKAIPPNHSFSSNLDILCGDPNGGLNLIQESKEVKFFSKIPFTNEEISRVENIALSVTGEYLALLLEGSVVVVLEANFSRILTRIDTRLALTEIKQLVWCGTDAVCVVCGDYIGILGPDNTTAHMDIDKKKEGVFCVPEIDGMRVITTEKCEFWEKIDEALQMTLSIGSLSAPALLLTANESYLENSGSSGESIRSLQQNEQLLEAVEKLLQAASAEFDVDSQEKLLKAAAFGKTFLPPGIFESNKLVEIVRNLKVLNNIRKDWVARPLTYKQLIYTRTNGELLIKRLLDSRYHFLAIQISKLWKLRVDEIYVHWACVKLTDQRYNDSQMCDLICEKLNSCKSVKYTDIARKALDYGRRELAIKLLENEPAISRKVPLLLYMKEYERALDKAIESSDPDDIYLVIMRIHEEDTIASERPDYIPAENNSVQKVLQKPIAREMFLSYARQVDEKLLRNAFKELKRFQDAGNFTIEKAYKSNLLKTRVEFLATAKDLYSKYDKDPLYEAATKEHITLITQQKRLIKETQDRGIVDCSICDTIIRLLKHGQDQNAEKIAKQFNISDKKMCYLKLRVKASTNDWAGIESMFKQKKAPPIGYRPFANTLIQKGQYELAEAAILKVPEVDYQITMLQYIESYLKAAEVAVKAKMFEVLNEIAQKTTDSAVRDYIDTVMSGSGR</sequence>
<proteinExistence type="inferred from homology"/>
<dbReference type="PANTHER" id="PTHR12811:SF0">
    <property type="entry name" value="VACUOLAR PROTEIN SORTING-ASSOCIATED PROTEIN 16 HOMOLOG"/>
    <property type="match status" value="1"/>
</dbReference>
<gene>
    <name evidence="5" type="ORF">SteCoe_18913</name>
</gene>
<dbReference type="InterPro" id="IPR036322">
    <property type="entry name" value="WD40_repeat_dom_sf"/>
</dbReference>
<evidence type="ECO:0008006" key="7">
    <source>
        <dbReference type="Google" id="ProtNLM"/>
    </source>
</evidence>
<dbReference type="GO" id="GO:0003779">
    <property type="term" value="F:actin binding"/>
    <property type="evidence" value="ECO:0007669"/>
    <property type="project" value="TreeGrafter"/>
</dbReference>
<evidence type="ECO:0000313" key="6">
    <source>
        <dbReference type="Proteomes" id="UP000187209"/>
    </source>
</evidence>
<dbReference type="PANTHER" id="PTHR12811">
    <property type="entry name" value="VACUOLAR PROTEIN SORTING VPS16"/>
    <property type="match status" value="1"/>
</dbReference>
<dbReference type="AlphaFoldDB" id="A0A1R2BVZ1"/>
<feature type="domain" description="Vps16 C-terminal" evidence="3">
    <location>
        <begin position="525"/>
        <end position="840"/>
    </location>
</feature>
<name>A0A1R2BVZ1_9CILI</name>
<dbReference type="GO" id="GO:0016197">
    <property type="term" value="P:endosomal transport"/>
    <property type="evidence" value="ECO:0007669"/>
    <property type="project" value="TreeGrafter"/>
</dbReference>
<dbReference type="Pfam" id="PF04840">
    <property type="entry name" value="Vps16_C"/>
    <property type="match status" value="1"/>
</dbReference>
<accession>A0A1R2BVZ1</accession>
<dbReference type="SUPFAM" id="SSF50978">
    <property type="entry name" value="WD40 repeat-like"/>
    <property type="match status" value="1"/>
</dbReference>